<dbReference type="KEGG" id="fil:BN1229_v1_3404"/>
<dbReference type="EMBL" id="LN829119">
    <property type="protein sequence ID" value="CPR20238.1"/>
    <property type="molecule type" value="Genomic_DNA"/>
</dbReference>
<dbReference type="PANTHER" id="PTHR11895:SF151">
    <property type="entry name" value="GLUTAMYL-TRNA(GLN) AMIDOTRANSFERASE SUBUNIT A"/>
    <property type="match status" value="1"/>
</dbReference>
<reference evidence="5" key="1">
    <citation type="submission" date="2015-02" db="EMBL/GenBank/DDBJ databases">
        <authorList>
            <person name="Chooi Y.-H."/>
        </authorList>
    </citation>
    <scope>NUCLEOTIDE SEQUENCE [LARGE SCALE GENOMIC DNA]</scope>
    <source>
        <strain evidence="5">strain Y</strain>
    </source>
</reference>
<evidence type="ECO:0000256" key="2">
    <source>
        <dbReference type="SAM" id="MobiDB-lite"/>
    </source>
</evidence>
<dbReference type="KEGG" id="fiy:BN1229_v1_2519"/>
<keyword evidence="5" id="KW-1185">Reference proteome</keyword>
<dbReference type="Pfam" id="PF01425">
    <property type="entry name" value="Amidase"/>
    <property type="match status" value="1"/>
</dbReference>
<dbReference type="RefSeq" id="WP_046479180.1">
    <property type="nucleotide sequence ID" value="NZ_LN829118.1"/>
</dbReference>
<evidence type="ECO:0000259" key="3">
    <source>
        <dbReference type="Pfam" id="PF01425"/>
    </source>
</evidence>
<dbReference type="GO" id="GO:0003824">
    <property type="term" value="F:catalytic activity"/>
    <property type="evidence" value="ECO:0007669"/>
    <property type="project" value="InterPro"/>
</dbReference>
<dbReference type="OrthoDB" id="8438154at2"/>
<sequence>MSKPMGLLEAARAFSNGTLDRKEYIDACTKRADEVDPWLKAFTYRVPSEKLSIADEGPLAGIPVGVKDIIATAGILTTNGSKIYADNVPDTDAEVVSRIKKLGGTIFAKTVTTEFAWRSPGPTVNPWNPEHTPGGSSSGSAASVAAGIVPLALGTQTLGSVVRPGAFCGVVGFKPTFGSIPLGGVHPLAQSLDHVGYFTRSIDDAAYAFGLLSDVGVEASEIDDLANGIDTGVRPKIAVLTPSFAGDMSDEQKAAFENAIEALRTAGAHVEPIDLPASYWEGVKVCEMILAAEAAAIHAENVERYADKTSPQLKDLVAQGAAISAPKYIAALRMQTELREQLPKYLSGFDAALTVPATGEAPKGLTYTGDTHFCALWTLLGVPALSMPVARSANGLPLAIQLVGGFGEDQHLLQTAKWVEQNLTNPFAEA</sequence>
<proteinExistence type="inferred from homology"/>
<accession>A0A0D6JGQ3</accession>
<gene>
    <name evidence="4" type="ORF">YBN1229_v1_2519</name>
</gene>
<dbReference type="Gene3D" id="3.90.1300.10">
    <property type="entry name" value="Amidase signature (AS) domain"/>
    <property type="match status" value="1"/>
</dbReference>
<feature type="domain" description="Amidase" evidence="3">
    <location>
        <begin position="24"/>
        <end position="413"/>
    </location>
</feature>
<dbReference type="InterPro" id="IPR023631">
    <property type="entry name" value="Amidase_dom"/>
</dbReference>
<dbReference type="InterPro" id="IPR000120">
    <property type="entry name" value="Amidase"/>
</dbReference>
<name>A0A0D6JGQ3_9HYPH</name>
<evidence type="ECO:0000313" key="4">
    <source>
        <dbReference type="EMBL" id="CPR20238.1"/>
    </source>
</evidence>
<dbReference type="Proteomes" id="UP000033187">
    <property type="component" value="Chromosome 1"/>
</dbReference>
<organism evidence="4 5">
    <name type="scientific">Candidatus Filomicrobium marinum</name>
    <dbReference type="NCBI Taxonomy" id="1608628"/>
    <lineage>
        <taxon>Bacteria</taxon>
        <taxon>Pseudomonadati</taxon>
        <taxon>Pseudomonadota</taxon>
        <taxon>Alphaproteobacteria</taxon>
        <taxon>Hyphomicrobiales</taxon>
        <taxon>Hyphomicrobiaceae</taxon>
        <taxon>Filomicrobium</taxon>
    </lineage>
</organism>
<dbReference type="PANTHER" id="PTHR11895">
    <property type="entry name" value="TRANSAMIDASE"/>
    <property type="match status" value="1"/>
</dbReference>
<feature type="region of interest" description="Disordered" evidence="2">
    <location>
        <begin position="120"/>
        <end position="139"/>
    </location>
</feature>
<protein>
    <submittedName>
        <fullName evidence="4">Amidase</fullName>
    </submittedName>
</protein>
<comment type="similarity">
    <text evidence="1">Belongs to the amidase family.</text>
</comment>
<dbReference type="SUPFAM" id="SSF75304">
    <property type="entry name" value="Amidase signature (AS) enzymes"/>
    <property type="match status" value="1"/>
</dbReference>
<evidence type="ECO:0000256" key="1">
    <source>
        <dbReference type="ARBA" id="ARBA00009199"/>
    </source>
</evidence>
<dbReference type="InterPro" id="IPR036928">
    <property type="entry name" value="AS_sf"/>
</dbReference>
<dbReference type="AlphaFoldDB" id="A0A0D6JGQ3"/>
<evidence type="ECO:0000313" key="5">
    <source>
        <dbReference type="Proteomes" id="UP000033187"/>
    </source>
</evidence>